<gene>
    <name evidence="2" type="ORF">BAZSYMA_ACONTIG00006_0</name>
    <name evidence="1" type="ORF">BAZSYMB_GORF41_GLIMMER3</name>
</gene>
<reference evidence="3 4" key="2">
    <citation type="submission" date="2016-06" db="EMBL/GenBank/DDBJ databases">
        <authorList>
            <person name="Petersen J."/>
            <person name="Sayavedra L."/>
        </authorList>
    </citation>
    <scope>NUCLEOTIDE SEQUENCE [LARGE SCALE GENOMIC DNA]</scope>
    <source>
        <strain evidence="4">BazSymA</strain>
        <strain evidence="3">BazSymB</strain>
    </source>
</reference>
<dbReference type="Proteomes" id="UP000198988">
    <property type="component" value="Unassembled WGS sequence"/>
</dbReference>
<protein>
    <submittedName>
        <fullName evidence="1">Uncharacterized protein</fullName>
    </submittedName>
</protein>
<dbReference type="OrthoDB" id="9800111at2"/>
<dbReference type="EMBL" id="CDSC02000461">
    <property type="protein sequence ID" value="SEI02982.1"/>
    <property type="molecule type" value="Genomic_DNA"/>
</dbReference>
<evidence type="ECO:0000313" key="4">
    <source>
        <dbReference type="Proteomes" id="UP000198988"/>
    </source>
</evidence>
<dbReference type="Proteomes" id="UP000198559">
    <property type="component" value="Unassembled WGS sequence"/>
</dbReference>
<dbReference type="RefSeq" id="WP_090718115.1">
    <property type="nucleotide sequence ID" value="NZ_CAESAP020000177.1"/>
</dbReference>
<proteinExistence type="predicted"/>
<reference evidence="1" key="1">
    <citation type="submission" date="2016-06" db="EMBL/GenBank/DDBJ databases">
        <authorList>
            <person name="Olsen C.W."/>
            <person name="Carey S."/>
            <person name="Hinshaw L."/>
            <person name="Karasin A.I."/>
        </authorList>
    </citation>
    <scope>NUCLEOTIDE SEQUENCE [LARGE SCALE GENOMIC DNA]</scope>
    <source>
        <strain evidence="2">BazSymA</strain>
        <strain evidence="1">BazSymB</strain>
    </source>
</reference>
<accession>A0A1H6K751</accession>
<dbReference type="AlphaFoldDB" id="A0A1H6K751"/>
<sequence length="67" mass="7833">MDAVSKESNELSIKRIALQNSFKEYNEKNGFSYEEWVNPPAGHFYEGYKKDLDEINNQMAPPLQYQS</sequence>
<dbReference type="EMBL" id="CVUD02000096">
    <property type="protein sequence ID" value="SEH69132.1"/>
    <property type="molecule type" value="Genomic_DNA"/>
</dbReference>
<evidence type="ECO:0000313" key="2">
    <source>
        <dbReference type="EMBL" id="SEI02982.1"/>
    </source>
</evidence>
<evidence type="ECO:0000313" key="1">
    <source>
        <dbReference type="EMBL" id="SEH69132.1"/>
    </source>
</evidence>
<evidence type="ECO:0000313" key="3">
    <source>
        <dbReference type="Proteomes" id="UP000198559"/>
    </source>
</evidence>
<dbReference type="STRING" id="235205.BAZSYMB_GORF41_GLIMMER3"/>
<name>A0A1H6K751_9GAMM</name>
<organism evidence="1 3">
    <name type="scientific">Bathymodiolus azoricus thioautotrophic gill symbiont</name>
    <dbReference type="NCBI Taxonomy" id="235205"/>
    <lineage>
        <taxon>Bacteria</taxon>
        <taxon>Pseudomonadati</taxon>
        <taxon>Pseudomonadota</taxon>
        <taxon>Gammaproteobacteria</taxon>
        <taxon>sulfur-oxidizing symbionts</taxon>
    </lineage>
</organism>